<dbReference type="Gene3D" id="3.30.460.10">
    <property type="entry name" value="Beta Polymerase, domain 2"/>
    <property type="match status" value="1"/>
</dbReference>
<sequence length="283" mass="32273">MFMTSKLSRIVGDSGRACSFIRSVYEARKLGISENKLRRSPCFVARCYSSGEDNQNKNVSHNTELCKENDDNTSEVFDLEKERDKIKSGDLSKYKVFKDEDSPIILDVEEERLLSQTGTSTSVPQRSEFEGISFERGLHGVFDTEELVSILKDQKADNIVVIHMPQDLGYADHMIIISGRSSRHLLAMATYVRRVFKKKMHKNDKIPIIEGQRNKSEDWLALDLGNIVLHLFSKKTRELYDLESLWAVGPEFDPHLNKDEDPLSDFMSKHSLSLGDLQPADSK</sequence>
<comment type="caution">
    <text evidence="6">The sequence shown here is derived from an EMBL/GenBank/DDBJ whole genome shotgun (WGS) entry which is preliminary data.</text>
</comment>
<keyword evidence="7" id="KW-1185">Reference proteome</keyword>
<gene>
    <name evidence="6" type="ORF">ONE63_002538</name>
</gene>
<name>A0AAV7XAS6_9NEOP</name>
<dbReference type="GO" id="GO:0043023">
    <property type="term" value="F:ribosomal large subunit binding"/>
    <property type="evidence" value="ECO:0007669"/>
    <property type="project" value="TreeGrafter"/>
</dbReference>
<dbReference type="InterPro" id="IPR043519">
    <property type="entry name" value="NT_sf"/>
</dbReference>
<evidence type="ECO:0000256" key="4">
    <source>
        <dbReference type="ARBA" id="ARBA00053669"/>
    </source>
</evidence>
<protein>
    <recommendedName>
        <fullName evidence="5">Mitochondrial assembly of ribosomal large subunit protein 1</fullName>
    </recommendedName>
</protein>
<evidence type="ECO:0000256" key="1">
    <source>
        <dbReference type="ARBA" id="ARBA00004173"/>
    </source>
</evidence>
<dbReference type="AlphaFoldDB" id="A0AAV7XAS6"/>
<dbReference type="NCBIfam" id="TIGR00090">
    <property type="entry name" value="rsfS_iojap_ybeB"/>
    <property type="match status" value="1"/>
</dbReference>
<dbReference type="InterPro" id="IPR004394">
    <property type="entry name" value="Iojap/RsfS/C7orf30"/>
</dbReference>
<dbReference type="FunFam" id="3.30.460.10:FF:000018">
    <property type="entry name" value="Mitochondrial assembly of ribosomal large subunit 1"/>
    <property type="match status" value="1"/>
</dbReference>
<dbReference type="HAMAP" id="MF_01477">
    <property type="entry name" value="Iojap_RsfS"/>
    <property type="match status" value="1"/>
</dbReference>
<dbReference type="PANTHER" id="PTHR21043:SF0">
    <property type="entry name" value="MITOCHONDRIAL ASSEMBLY OF RIBOSOMAL LARGE SUBUNIT PROTEIN 1"/>
    <property type="match status" value="1"/>
</dbReference>
<comment type="similarity">
    <text evidence="2">Belongs to the Iojap/RsfS family.</text>
</comment>
<evidence type="ECO:0000313" key="6">
    <source>
        <dbReference type="EMBL" id="KAJ1522230.1"/>
    </source>
</evidence>
<reference evidence="6" key="1">
    <citation type="submission" date="2022-12" db="EMBL/GenBank/DDBJ databases">
        <title>Chromosome-level genome assembly of the bean flower thrips Megalurothrips usitatus.</title>
        <authorList>
            <person name="Ma L."/>
            <person name="Liu Q."/>
            <person name="Li H."/>
            <person name="Cai W."/>
        </authorList>
    </citation>
    <scope>NUCLEOTIDE SEQUENCE</scope>
    <source>
        <strain evidence="6">Cailab_2022a</strain>
    </source>
</reference>
<organism evidence="6 7">
    <name type="scientific">Megalurothrips usitatus</name>
    <name type="common">bean blossom thrips</name>
    <dbReference type="NCBI Taxonomy" id="439358"/>
    <lineage>
        <taxon>Eukaryota</taxon>
        <taxon>Metazoa</taxon>
        <taxon>Ecdysozoa</taxon>
        <taxon>Arthropoda</taxon>
        <taxon>Hexapoda</taxon>
        <taxon>Insecta</taxon>
        <taxon>Pterygota</taxon>
        <taxon>Neoptera</taxon>
        <taxon>Paraneoptera</taxon>
        <taxon>Thysanoptera</taxon>
        <taxon>Terebrantia</taxon>
        <taxon>Thripoidea</taxon>
        <taxon>Thripidae</taxon>
        <taxon>Megalurothrips</taxon>
    </lineage>
</organism>
<evidence type="ECO:0000256" key="3">
    <source>
        <dbReference type="ARBA" id="ARBA00023128"/>
    </source>
</evidence>
<dbReference type="Pfam" id="PF02410">
    <property type="entry name" value="RsfS"/>
    <property type="match status" value="1"/>
</dbReference>
<dbReference type="EMBL" id="JAPTSV010000012">
    <property type="protein sequence ID" value="KAJ1522230.1"/>
    <property type="molecule type" value="Genomic_DNA"/>
</dbReference>
<comment type="subcellular location">
    <subcellularLocation>
        <location evidence="1">Mitochondrion</location>
    </subcellularLocation>
</comment>
<evidence type="ECO:0000313" key="7">
    <source>
        <dbReference type="Proteomes" id="UP001075354"/>
    </source>
</evidence>
<comment type="function">
    <text evidence="4">Required for normal mitochondrial ribosome function and mitochondrial translation. May play a role in ribosome biogenesis by preventing premature association of the 28S and 39S ribosomal subunits. Interacts with mitochondrial ribosomal protein uL14m (MRPL14), probably blocking formation of intersubunit bridge B8, preventing association of the 28S and 39S ribosomal subunits. Addition to isolated mitochondrial ribosomal subunits partially inhibits translation, probably by interfering with the association of the 28S and 39S ribosomal subunits and the formation of functional ribosomes. May also participate in the assembly and/or regulation of the stability of the large subunit of the mitochondrial ribosome. May function as a ribosomal silencing factor.</text>
</comment>
<evidence type="ECO:0000256" key="2">
    <source>
        <dbReference type="ARBA" id="ARBA00010574"/>
    </source>
</evidence>
<dbReference type="GO" id="GO:0090071">
    <property type="term" value="P:negative regulation of ribosome biogenesis"/>
    <property type="evidence" value="ECO:0007669"/>
    <property type="project" value="TreeGrafter"/>
</dbReference>
<dbReference type="GO" id="GO:0017148">
    <property type="term" value="P:negative regulation of translation"/>
    <property type="evidence" value="ECO:0007669"/>
    <property type="project" value="TreeGrafter"/>
</dbReference>
<accession>A0AAV7XAS6</accession>
<dbReference type="Proteomes" id="UP001075354">
    <property type="component" value="Chromosome 12"/>
</dbReference>
<evidence type="ECO:0000256" key="5">
    <source>
        <dbReference type="ARBA" id="ARBA00073331"/>
    </source>
</evidence>
<proteinExistence type="inferred from homology"/>
<dbReference type="SUPFAM" id="SSF81301">
    <property type="entry name" value="Nucleotidyltransferase"/>
    <property type="match status" value="1"/>
</dbReference>
<dbReference type="GO" id="GO:0005739">
    <property type="term" value="C:mitochondrion"/>
    <property type="evidence" value="ECO:0007669"/>
    <property type="project" value="UniProtKB-SubCell"/>
</dbReference>
<keyword evidence="3" id="KW-0496">Mitochondrion</keyword>
<dbReference type="PANTHER" id="PTHR21043">
    <property type="entry name" value="IOJAP SUPERFAMILY ORTHOLOG"/>
    <property type="match status" value="1"/>
</dbReference>